<dbReference type="AlphaFoldDB" id="A0A009Q5Y5"/>
<dbReference type="Proteomes" id="UP000021108">
    <property type="component" value="Unassembled WGS sequence"/>
</dbReference>
<evidence type="ECO:0000313" key="1">
    <source>
        <dbReference type="EMBL" id="EXC04986.1"/>
    </source>
</evidence>
<sequence length="40" mass="4611">MFILRFAKALAALSCSGGVFYTYQNQNYLFTKALLRQFQS</sequence>
<accession>A0A009Q5Y5</accession>
<dbReference type="EMBL" id="JEXD01000046">
    <property type="protein sequence ID" value="EXC04986.1"/>
    <property type="molecule type" value="Genomic_DNA"/>
</dbReference>
<organism evidence="1 2">
    <name type="scientific">Acinetobacter baumannii 625974</name>
    <dbReference type="NCBI Taxonomy" id="1310607"/>
    <lineage>
        <taxon>Bacteria</taxon>
        <taxon>Pseudomonadati</taxon>
        <taxon>Pseudomonadota</taxon>
        <taxon>Gammaproteobacteria</taxon>
        <taxon>Moraxellales</taxon>
        <taxon>Moraxellaceae</taxon>
        <taxon>Acinetobacter</taxon>
        <taxon>Acinetobacter calcoaceticus/baumannii complex</taxon>
    </lineage>
</organism>
<proteinExistence type="predicted"/>
<protein>
    <submittedName>
        <fullName evidence="1">Uncharacterized protein</fullName>
    </submittedName>
</protein>
<gene>
    <name evidence="1" type="ORF">J506_3515</name>
</gene>
<name>A0A009Q5Y5_ACIBA</name>
<comment type="caution">
    <text evidence="1">The sequence shown here is derived from an EMBL/GenBank/DDBJ whole genome shotgun (WGS) entry which is preliminary data.</text>
</comment>
<dbReference type="PATRIC" id="fig|1310607.3.peg.3395"/>
<evidence type="ECO:0000313" key="2">
    <source>
        <dbReference type="Proteomes" id="UP000021108"/>
    </source>
</evidence>
<reference evidence="1 2" key="1">
    <citation type="submission" date="2014-02" db="EMBL/GenBank/DDBJ databases">
        <title>Comparative genomics and transcriptomics to identify genetic mechanisms underlying the emergence of carbapenem resistant Acinetobacter baumannii (CRAb).</title>
        <authorList>
            <person name="Harris A.D."/>
            <person name="Johnson K.J."/>
            <person name="George J."/>
            <person name="Shefchek K."/>
            <person name="Daugherty S.C."/>
            <person name="Parankush S."/>
            <person name="Sadzewicz L."/>
            <person name="Tallon L."/>
            <person name="Sengamalay N."/>
            <person name="Hazen T.H."/>
            <person name="Rasko D.A."/>
        </authorList>
    </citation>
    <scope>NUCLEOTIDE SEQUENCE [LARGE SCALE GENOMIC DNA]</scope>
    <source>
        <strain evidence="1 2">625974</strain>
    </source>
</reference>